<dbReference type="GO" id="GO:0004180">
    <property type="term" value="F:carboxypeptidase activity"/>
    <property type="evidence" value="ECO:0007669"/>
    <property type="project" value="UniProtKB-KW"/>
</dbReference>
<accession>A0A3N6MIZ2</accession>
<dbReference type="Proteomes" id="UP000282323">
    <property type="component" value="Unassembled WGS sequence"/>
</dbReference>
<name>A0A3N6MIZ2_NATCH</name>
<sequence>MRVERPLVLEIDRREPRVGKEITVRVRDRSNRPVEDAIVEAGSKRVRTDHRGRCTLTLRTPGFWKILATKPPTGRVAYEPATALIRVVPGRAASRSGRRINRGLSG</sequence>
<protein>
    <submittedName>
        <fullName evidence="1">Carboxypeptidase regulatory-like domain-containing protein</fullName>
    </submittedName>
</protein>
<dbReference type="OrthoDB" id="200409at2157"/>
<dbReference type="RefSeq" id="WP_124194098.1">
    <property type="nucleotide sequence ID" value="NZ_REGA01000002.1"/>
</dbReference>
<evidence type="ECO:0000313" key="2">
    <source>
        <dbReference type="Proteomes" id="UP000282323"/>
    </source>
</evidence>
<dbReference type="AlphaFoldDB" id="A0A3N6MIZ2"/>
<keyword evidence="1" id="KW-0378">Hydrolase</keyword>
<keyword evidence="1" id="KW-0645">Protease</keyword>
<dbReference type="SUPFAM" id="SSF49464">
    <property type="entry name" value="Carboxypeptidase regulatory domain-like"/>
    <property type="match status" value="1"/>
</dbReference>
<dbReference type="InterPro" id="IPR008969">
    <property type="entry name" value="CarboxyPept-like_regulatory"/>
</dbReference>
<proteinExistence type="predicted"/>
<dbReference type="EMBL" id="REGA01000002">
    <property type="protein sequence ID" value="RQG96980.1"/>
    <property type="molecule type" value="Genomic_DNA"/>
</dbReference>
<keyword evidence="2" id="KW-1185">Reference proteome</keyword>
<keyword evidence="1" id="KW-0121">Carboxypeptidase</keyword>
<gene>
    <name evidence="1" type="ORF">EA473_02545</name>
</gene>
<evidence type="ECO:0000313" key="1">
    <source>
        <dbReference type="EMBL" id="RQG96980.1"/>
    </source>
</evidence>
<organism evidence="1 2">
    <name type="scientific">Natrarchaeobius chitinivorans</name>
    <dbReference type="NCBI Taxonomy" id="1679083"/>
    <lineage>
        <taxon>Archaea</taxon>
        <taxon>Methanobacteriati</taxon>
        <taxon>Methanobacteriota</taxon>
        <taxon>Stenosarchaea group</taxon>
        <taxon>Halobacteria</taxon>
        <taxon>Halobacteriales</taxon>
        <taxon>Natrialbaceae</taxon>
        <taxon>Natrarchaeobius</taxon>
    </lineage>
</organism>
<comment type="caution">
    <text evidence="1">The sequence shown here is derived from an EMBL/GenBank/DDBJ whole genome shotgun (WGS) entry which is preliminary data.</text>
</comment>
<reference evidence="1 2" key="1">
    <citation type="submission" date="2018-10" db="EMBL/GenBank/DDBJ databases">
        <title>Natrarchaeobius chitinivorans gen. nov., sp. nov., and Natrarchaeobius haloalkaliphilus sp. nov., alkaliphilic, chitin-utilizing haloarchaea from hypersaline alkaline lakes.</title>
        <authorList>
            <person name="Sorokin D.Y."/>
            <person name="Elcheninov A.G."/>
            <person name="Kostrikina N.A."/>
            <person name="Bale N.J."/>
            <person name="Sinninghe Damste J.S."/>
            <person name="Khijniak T.V."/>
            <person name="Kublanov I.V."/>
            <person name="Toshchakov S.V."/>
        </authorList>
    </citation>
    <scope>NUCLEOTIDE SEQUENCE [LARGE SCALE GENOMIC DNA]</scope>
    <source>
        <strain evidence="1 2">AArcht4T</strain>
    </source>
</reference>